<evidence type="ECO:0000313" key="3">
    <source>
        <dbReference type="Proteomes" id="UP000839052"/>
    </source>
</evidence>
<proteinExistence type="predicted"/>
<dbReference type="Gene3D" id="3.30.460.10">
    <property type="entry name" value="Beta Polymerase, domain 2"/>
    <property type="match status" value="1"/>
</dbReference>
<dbReference type="InterPro" id="IPR043519">
    <property type="entry name" value="NT_sf"/>
</dbReference>
<dbReference type="Proteomes" id="UP000839052">
    <property type="component" value="Chromosome"/>
</dbReference>
<name>A0ABM8YVR4_9PROT</name>
<dbReference type="SMART" id="SM00954">
    <property type="entry name" value="RelA_SpoT"/>
    <property type="match status" value="1"/>
</dbReference>
<feature type="domain" description="RelA/SpoT" evidence="1">
    <location>
        <begin position="44"/>
        <end position="205"/>
    </location>
</feature>
<dbReference type="CDD" id="cd05399">
    <property type="entry name" value="NT_Rel-Spo_like"/>
    <property type="match status" value="1"/>
</dbReference>
<sequence>MNAAENNILYDALKLETDANSIVGDLIAAIALSKISPSCYAFKSRVKPEGKLYEKLKRKQKTKSGYVLTDIKDVIGLRLVTLFRKEMPDVVSSVISLINHEINLHPNPFLKNSIEELIIYSANPAHDAIAHQISSTLTESNTEFILDGTHASYSSVHIVARVNKQSNMKHHCNIHIPVEIQIRTVFEDAWGEVDHKFGYVIRTGKEAGKPVGNASMVQEHLKVLKKFSDACAEYADVIFTEAVPQDRKSVIEGKVISVGSDKEILERFDVLAVPKEYINAYGEGRRQREDASMLMESEPQKGKEGLIKAADFFKTLGDAISTENELLSEAVKLFLYYTRMNEGLCLLSTSERSGIELAAKIYANLEDEYGDYPLVTFRYAQALGKLGNSDMAIAKFREAKEKLIQIDKLFGTNVTDKLPHDDREHIEHLLPKLLGFQLWINSEKVTDDNSKRANLLVQAFDETKHLLEKLPLDGTVHNNLLYYAVDYLELESPPPPQFVKQMEESLKFLEKINIPTQSNDLEKLDTCLRAYIFLKRKSDALAVAKRILDIWEKGLAEISLLDVSVVMDIVRLAFKTCTTEQSNSIN</sequence>
<dbReference type="EMBL" id="OU912926">
    <property type="protein sequence ID" value="CAG9931548.1"/>
    <property type="molecule type" value="Genomic_DNA"/>
</dbReference>
<dbReference type="RefSeq" id="WP_239795641.1">
    <property type="nucleotide sequence ID" value="NZ_OU912926.1"/>
</dbReference>
<dbReference type="PANTHER" id="PTHR41773">
    <property type="entry name" value="GTP PYROPHOSPHATASE-RELATED"/>
    <property type="match status" value="1"/>
</dbReference>
<dbReference type="SUPFAM" id="SSF81301">
    <property type="entry name" value="Nucleotidyltransferase"/>
    <property type="match status" value="1"/>
</dbReference>
<dbReference type="Pfam" id="PF04607">
    <property type="entry name" value="RelA_SpoT"/>
    <property type="match status" value="1"/>
</dbReference>
<reference evidence="2 3" key="1">
    <citation type="submission" date="2021-10" db="EMBL/GenBank/DDBJ databases">
        <authorList>
            <person name="Koch H."/>
        </authorList>
    </citation>
    <scope>NUCLEOTIDE SEQUENCE [LARGE SCALE GENOMIC DNA]</scope>
    <source>
        <strain evidence="2">6680</strain>
    </source>
</reference>
<organism evidence="2 3">
    <name type="scientific">Candidatus Nitrotoga arctica</name>
    <dbReference type="NCBI Taxonomy" id="453162"/>
    <lineage>
        <taxon>Bacteria</taxon>
        <taxon>Pseudomonadati</taxon>
        <taxon>Pseudomonadota</taxon>
        <taxon>Betaproteobacteria</taxon>
        <taxon>Nitrosomonadales</taxon>
        <taxon>Gallionellaceae</taxon>
        <taxon>Candidatus Nitrotoga</taxon>
    </lineage>
</organism>
<gene>
    <name evidence="2" type="ORF">NTG6680_0295</name>
</gene>
<accession>A0ABM8YVR4</accession>
<dbReference type="PANTHER" id="PTHR41773:SF1">
    <property type="entry name" value="RELA_SPOT DOMAIN-CONTAINING PROTEIN"/>
    <property type="match status" value="1"/>
</dbReference>
<dbReference type="InterPro" id="IPR007685">
    <property type="entry name" value="RelA_SpoT"/>
</dbReference>
<evidence type="ECO:0000259" key="1">
    <source>
        <dbReference type="SMART" id="SM00954"/>
    </source>
</evidence>
<keyword evidence="3" id="KW-1185">Reference proteome</keyword>
<protein>
    <submittedName>
        <fullName evidence="2">RelA/SpoT protein</fullName>
    </submittedName>
</protein>
<evidence type="ECO:0000313" key="2">
    <source>
        <dbReference type="EMBL" id="CAG9931548.1"/>
    </source>
</evidence>